<name>A0ABQ6FDR8_9RHOO</name>
<protein>
    <recommendedName>
        <fullName evidence="2">Zinc finger Ogr/Delta-type domain-containing protein</fullName>
    </recommendedName>
</protein>
<feature type="region of interest" description="Disordered" evidence="1">
    <location>
        <begin position="65"/>
        <end position="103"/>
    </location>
</feature>
<keyword evidence="4" id="KW-1185">Reference proteome</keyword>
<evidence type="ECO:0000259" key="2">
    <source>
        <dbReference type="Pfam" id="PF04606"/>
    </source>
</evidence>
<organism evidence="3 4">
    <name type="scientific">Zoogloea oryzae</name>
    <dbReference type="NCBI Taxonomy" id="310767"/>
    <lineage>
        <taxon>Bacteria</taxon>
        <taxon>Pseudomonadati</taxon>
        <taxon>Pseudomonadota</taxon>
        <taxon>Betaproteobacteria</taxon>
        <taxon>Rhodocyclales</taxon>
        <taxon>Zoogloeaceae</taxon>
        <taxon>Zoogloea</taxon>
    </lineage>
</organism>
<evidence type="ECO:0000256" key="1">
    <source>
        <dbReference type="SAM" id="MobiDB-lite"/>
    </source>
</evidence>
<proteinExistence type="predicted"/>
<dbReference type="Pfam" id="PF04606">
    <property type="entry name" value="Ogr_Delta"/>
    <property type="match status" value="1"/>
</dbReference>
<gene>
    <name evidence="3" type="ORF">GCM10007933_22010</name>
</gene>
<reference evidence="4" key="1">
    <citation type="journal article" date="2019" name="Int. J. Syst. Evol. Microbiol.">
        <title>The Global Catalogue of Microorganisms (GCM) 10K type strain sequencing project: providing services to taxonomists for standard genome sequencing and annotation.</title>
        <authorList>
            <consortium name="The Broad Institute Genomics Platform"/>
            <consortium name="The Broad Institute Genome Sequencing Center for Infectious Disease"/>
            <person name="Wu L."/>
            <person name="Ma J."/>
        </authorList>
    </citation>
    <scope>NUCLEOTIDE SEQUENCE [LARGE SCALE GENOMIC DNA]</scope>
    <source>
        <strain evidence="4">NBRC 102407</strain>
    </source>
</reference>
<feature type="domain" description="Zinc finger Ogr/Delta-type" evidence="2">
    <location>
        <begin position="14"/>
        <end position="56"/>
    </location>
</feature>
<evidence type="ECO:0000313" key="4">
    <source>
        <dbReference type="Proteomes" id="UP001157167"/>
    </source>
</evidence>
<dbReference type="EMBL" id="BSPX01000030">
    <property type="protein sequence ID" value="GLT22741.1"/>
    <property type="molecule type" value="Genomic_DNA"/>
</dbReference>
<sequence>MSIDCEQQPSLRLRCPACNGPARVRNSQDISPSTRQLYMQCTNTRCLCIFESIAETTKVFAPSMLPESEQNPQMRAMHKGKRFAAKAKDGAHALSTGPEESAT</sequence>
<dbReference type="Proteomes" id="UP001157167">
    <property type="component" value="Unassembled WGS sequence"/>
</dbReference>
<feature type="compositionally biased region" description="Basic residues" evidence="1">
    <location>
        <begin position="76"/>
        <end position="85"/>
    </location>
</feature>
<dbReference type="RefSeq" id="WP_284188025.1">
    <property type="nucleotide sequence ID" value="NZ_BSPX01000030.1"/>
</dbReference>
<accession>A0ABQ6FDR8</accession>
<dbReference type="InterPro" id="IPR007684">
    <property type="entry name" value="Znf_Ogr/Delta"/>
</dbReference>
<evidence type="ECO:0000313" key="3">
    <source>
        <dbReference type="EMBL" id="GLT22741.1"/>
    </source>
</evidence>
<comment type="caution">
    <text evidence="3">The sequence shown here is derived from an EMBL/GenBank/DDBJ whole genome shotgun (WGS) entry which is preliminary data.</text>
</comment>